<reference evidence="2" key="1">
    <citation type="submission" date="2020-05" db="EMBL/GenBank/DDBJ databases">
        <title>Frigoriglobus tundricola gen. nov., sp. nov., a psychrotolerant cellulolytic planctomycete of the family Gemmataceae with two divergent copies of 16S rRNA gene.</title>
        <authorList>
            <person name="Kulichevskaya I.S."/>
            <person name="Ivanova A.A."/>
            <person name="Naumoff D.G."/>
            <person name="Beletsky A.V."/>
            <person name="Rijpstra W.I.C."/>
            <person name="Sinninghe Damste J.S."/>
            <person name="Mardanov A.V."/>
            <person name="Ravin N.V."/>
            <person name="Dedysh S.N."/>
        </authorList>
    </citation>
    <scope>NUCLEOTIDE SEQUENCE [LARGE SCALE GENOMIC DNA]</scope>
    <source>
        <strain evidence="2">PL17</strain>
    </source>
</reference>
<dbReference type="AlphaFoldDB" id="A0A6M5YKY4"/>
<dbReference type="RefSeq" id="WP_171470563.1">
    <property type="nucleotide sequence ID" value="NZ_CP053452.2"/>
</dbReference>
<evidence type="ECO:0000313" key="2">
    <source>
        <dbReference type="Proteomes" id="UP000503447"/>
    </source>
</evidence>
<dbReference type="EMBL" id="CP053452">
    <property type="protein sequence ID" value="QJW94605.1"/>
    <property type="molecule type" value="Genomic_DNA"/>
</dbReference>
<organism evidence="1 2">
    <name type="scientific">Frigoriglobus tundricola</name>
    <dbReference type="NCBI Taxonomy" id="2774151"/>
    <lineage>
        <taxon>Bacteria</taxon>
        <taxon>Pseudomonadati</taxon>
        <taxon>Planctomycetota</taxon>
        <taxon>Planctomycetia</taxon>
        <taxon>Gemmatales</taxon>
        <taxon>Gemmataceae</taxon>
        <taxon>Frigoriglobus</taxon>
    </lineage>
</organism>
<proteinExistence type="predicted"/>
<dbReference type="Proteomes" id="UP000503447">
    <property type="component" value="Chromosome"/>
</dbReference>
<dbReference type="KEGG" id="ftj:FTUN_2127"/>
<protein>
    <submittedName>
        <fullName evidence="1">Uncharacterized protein</fullName>
    </submittedName>
</protein>
<sequence>MSKHLVENEEVEFDIVAVLDEIQFTDPSLWFVLIAGGTVGGCMDATGAYIMSRCLVEVETRHAFNAAGRFVRVPHSEWAKSTAKAKRVRDRVRRALRAGQQAGAEFVLCYHIEGDPRWYLEWSDNHDQESAVEALKQYLRSMPWV</sequence>
<evidence type="ECO:0000313" key="1">
    <source>
        <dbReference type="EMBL" id="QJW94605.1"/>
    </source>
</evidence>
<gene>
    <name evidence="1" type="ORF">FTUN_2127</name>
</gene>
<accession>A0A6M5YKY4</accession>
<name>A0A6M5YKY4_9BACT</name>
<keyword evidence="2" id="KW-1185">Reference proteome</keyword>